<evidence type="ECO:0000313" key="1">
    <source>
        <dbReference type="EMBL" id="TLX46758.1"/>
    </source>
</evidence>
<sequence>MKIHTSMYTAQSFNKAHSALQKDSPDKHDSFASQLNNLNKAEEYQPQSAVALLTKNLPLSEQAKELYHIAKDKASERVDDTLSDRERSIETYKETMIEIMEMPIDVEILPSEINEALIFNNLGINYLDYKELKVRIEMLSLTDQDIDEDSALHRSDKEKLRNMTADLSAQLQLQIDDLLAGKDKPDEENQRLNFSNQINTQFEDLGLNDVDKFDLLKRMV</sequence>
<proteinExistence type="predicted"/>
<reference evidence="1 2" key="1">
    <citation type="submission" date="2018-01" db="EMBL/GenBank/DDBJ databases">
        <title>Co-occurrence of chitin degradation, pigmentation and bioactivity in marine Pseudoalteromonas.</title>
        <authorList>
            <person name="Paulsen S."/>
            <person name="Gram L."/>
            <person name="Machado H."/>
        </authorList>
    </citation>
    <scope>NUCLEOTIDE SEQUENCE [LARGE SCALE GENOMIC DNA]</scope>
    <source>
        <strain evidence="1 2">S3663</strain>
    </source>
</reference>
<dbReference type="AlphaFoldDB" id="A0A5R9Q0S8"/>
<accession>A0A5R9Q0S8</accession>
<dbReference type="OrthoDB" id="6309180at2"/>
<dbReference type="Proteomes" id="UP000309186">
    <property type="component" value="Unassembled WGS sequence"/>
</dbReference>
<evidence type="ECO:0000313" key="2">
    <source>
        <dbReference type="Proteomes" id="UP000309186"/>
    </source>
</evidence>
<comment type="caution">
    <text evidence="1">The sequence shown here is derived from an EMBL/GenBank/DDBJ whole genome shotgun (WGS) entry which is preliminary data.</text>
</comment>
<dbReference type="RefSeq" id="WP_138481803.1">
    <property type="nucleotide sequence ID" value="NZ_PPSW01000017.1"/>
</dbReference>
<protein>
    <submittedName>
        <fullName evidence="1">Uncharacterized protein</fullName>
    </submittedName>
</protein>
<organism evidence="1 2">
    <name type="scientific">Pseudoalteromonas phenolica</name>
    <dbReference type="NCBI Taxonomy" id="161398"/>
    <lineage>
        <taxon>Bacteria</taxon>
        <taxon>Pseudomonadati</taxon>
        <taxon>Pseudomonadota</taxon>
        <taxon>Gammaproteobacteria</taxon>
        <taxon>Alteromonadales</taxon>
        <taxon>Pseudoalteromonadaceae</taxon>
        <taxon>Pseudoalteromonas</taxon>
    </lineage>
</organism>
<name>A0A5R9Q0S8_9GAMM</name>
<dbReference type="EMBL" id="PPSW01000017">
    <property type="protein sequence ID" value="TLX46758.1"/>
    <property type="molecule type" value="Genomic_DNA"/>
</dbReference>
<gene>
    <name evidence="1" type="ORF">C1E24_12185</name>
</gene>